<dbReference type="AlphaFoldDB" id="A0A382ZDH4"/>
<evidence type="ECO:0000313" key="1">
    <source>
        <dbReference type="EMBL" id="SVD93586.1"/>
    </source>
</evidence>
<gene>
    <name evidence="1" type="ORF">METZ01_LOCUS446440</name>
</gene>
<protein>
    <submittedName>
        <fullName evidence="1">Uncharacterized protein</fullName>
    </submittedName>
</protein>
<proteinExistence type="predicted"/>
<organism evidence="1">
    <name type="scientific">marine metagenome</name>
    <dbReference type="NCBI Taxonomy" id="408172"/>
    <lineage>
        <taxon>unclassified sequences</taxon>
        <taxon>metagenomes</taxon>
        <taxon>ecological metagenomes</taxon>
    </lineage>
</organism>
<dbReference type="EMBL" id="UINC01183045">
    <property type="protein sequence ID" value="SVD93586.1"/>
    <property type="molecule type" value="Genomic_DNA"/>
</dbReference>
<name>A0A382ZDH4_9ZZZZ</name>
<accession>A0A382ZDH4</accession>
<sequence>MSNELSLICIDDLLTDDDKSYLESIGEEISDTMNKRQIHRTETEMRVSVLQDGKHPTPAAKYWQSVREQGVMVDGLIQLGFSYRRLDVKYRKAKAELLTTTGFKKEELEIDIEEMEVAKMNTKAQAFDRMREVKLWSKIKQELDDGSFNTENVDDHQKDSLMKTLENRAKALTGSSSQAEIINVLGPLETIQ</sequence>
<reference evidence="1" key="1">
    <citation type="submission" date="2018-05" db="EMBL/GenBank/DDBJ databases">
        <authorList>
            <person name="Lanie J.A."/>
            <person name="Ng W.-L."/>
            <person name="Kazmierczak K.M."/>
            <person name="Andrzejewski T.M."/>
            <person name="Davidsen T.M."/>
            <person name="Wayne K.J."/>
            <person name="Tettelin H."/>
            <person name="Glass J.I."/>
            <person name="Rusch D."/>
            <person name="Podicherti R."/>
            <person name="Tsui H.-C.T."/>
            <person name="Winkler M.E."/>
        </authorList>
    </citation>
    <scope>NUCLEOTIDE SEQUENCE</scope>
</reference>
<feature type="non-terminal residue" evidence="1">
    <location>
        <position position="192"/>
    </location>
</feature>